<proteinExistence type="predicted"/>
<dbReference type="RefSeq" id="WP_119015605.1">
    <property type="nucleotide sequence ID" value="NZ_QXEV01000003.1"/>
</dbReference>
<dbReference type="Proteomes" id="UP000266506">
    <property type="component" value="Unassembled WGS sequence"/>
</dbReference>
<sequence>MSYKRFNNLVKMTLDDLYLGNPKTLSDLKENIYNIVEMEAPLTLNTLKARLREAFGVAKISQKALDIIMEDIKELGLKTTDNFYDIVLWPKSGVFDIDELREGDRLIYDIPYQEMVILASSLSLSGEKLYRAILAHFGLQVLTQKALDYLRFIETKL</sequence>
<dbReference type="EMBL" id="QXEV01000003">
    <property type="protein sequence ID" value="RIA78126.1"/>
    <property type="molecule type" value="Genomic_DNA"/>
</dbReference>
<name>A0A397RZZ9_9MOLU</name>
<dbReference type="Pfam" id="PF11784">
    <property type="entry name" value="DUF3320"/>
    <property type="match status" value="1"/>
</dbReference>
<evidence type="ECO:0000259" key="1">
    <source>
        <dbReference type="Pfam" id="PF11784"/>
    </source>
</evidence>
<comment type="caution">
    <text evidence="2">The sequence shown here is derived from an EMBL/GenBank/DDBJ whole genome shotgun (WGS) entry which is preliminary data.</text>
</comment>
<evidence type="ECO:0000313" key="3">
    <source>
        <dbReference type="Proteomes" id="UP000266506"/>
    </source>
</evidence>
<keyword evidence="3" id="KW-1185">Reference proteome</keyword>
<protein>
    <recommendedName>
        <fullName evidence="1">DUF3320 domain-containing protein</fullName>
    </recommendedName>
</protein>
<organism evidence="2 3">
    <name type="scientific">Anaeroplasma bactoclasticum</name>
    <dbReference type="NCBI Taxonomy" id="2088"/>
    <lineage>
        <taxon>Bacteria</taxon>
        <taxon>Bacillati</taxon>
        <taxon>Mycoplasmatota</taxon>
        <taxon>Mollicutes</taxon>
        <taxon>Anaeroplasmatales</taxon>
        <taxon>Anaeroplasmataceae</taxon>
        <taxon>Anaeroplasma</taxon>
    </lineage>
</organism>
<gene>
    <name evidence="2" type="ORF">EI71_00438</name>
</gene>
<accession>A0A397RZZ9</accession>
<feature type="domain" description="DUF3320" evidence="1">
    <location>
        <begin position="22"/>
        <end position="60"/>
    </location>
</feature>
<dbReference type="InParanoid" id="A0A397RZZ9"/>
<dbReference type="AlphaFoldDB" id="A0A397RZZ9"/>
<evidence type="ECO:0000313" key="2">
    <source>
        <dbReference type="EMBL" id="RIA78126.1"/>
    </source>
</evidence>
<reference evidence="2 3" key="1">
    <citation type="submission" date="2018-08" db="EMBL/GenBank/DDBJ databases">
        <title>Genomic Encyclopedia of Archaeal and Bacterial Type Strains, Phase II (KMG-II): from individual species to whole genera.</title>
        <authorList>
            <person name="Goeker M."/>
        </authorList>
    </citation>
    <scope>NUCLEOTIDE SEQUENCE [LARGE SCALE GENOMIC DNA]</scope>
    <source>
        <strain evidence="2 3">ATCC 27112</strain>
    </source>
</reference>
<dbReference type="InterPro" id="IPR021754">
    <property type="entry name" value="DUF3320"/>
</dbReference>